<dbReference type="RefSeq" id="WP_203366054.1">
    <property type="nucleotide sequence ID" value="NZ_WSFT01000028.1"/>
</dbReference>
<keyword evidence="2" id="KW-0282">Flagellum</keyword>
<comment type="caution">
    <text evidence="2">The sequence shown here is derived from an EMBL/GenBank/DDBJ whole genome shotgun (WGS) entry which is preliminary data.</text>
</comment>
<dbReference type="InterPro" id="IPR036679">
    <property type="entry name" value="FlgN-like_sf"/>
</dbReference>
<reference evidence="2" key="1">
    <citation type="submission" date="2019-12" db="EMBL/GenBank/DDBJ databases">
        <title>Clostridiaceae gen. nov. sp. nov., isolated from sediment in Xinjiang, China.</title>
        <authorList>
            <person name="Zhang R."/>
        </authorList>
    </citation>
    <scope>NUCLEOTIDE SEQUENCE</scope>
    <source>
        <strain evidence="2">D2Q-11</strain>
    </source>
</reference>
<evidence type="ECO:0000313" key="2">
    <source>
        <dbReference type="EMBL" id="MBS4538134.1"/>
    </source>
</evidence>
<dbReference type="EMBL" id="WSFT01000028">
    <property type="protein sequence ID" value="MBS4538134.1"/>
    <property type="molecule type" value="Genomic_DNA"/>
</dbReference>
<dbReference type="Proteomes" id="UP000724672">
    <property type="component" value="Unassembled WGS sequence"/>
</dbReference>
<dbReference type="Pfam" id="PF05130">
    <property type="entry name" value="FlgN"/>
    <property type="match status" value="1"/>
</dbReference>
<keyword evidence="2" id="KW-0969">Cilium</keyword>
<accession>A0A942Z8L7</accession>
<evidence type="ECO:0000256" key="1">
    <source>
        <dbReference type="ARBA" id="ARBA00022795"/>
    </source>
</evidence>
<dbReference type="GO" id="GO:0044780">
    <property type="term" value="P:bacterial-type flagellum assembly"/>
    <property type="evidence" value="ECO:0007669"/>
    <property type="project" value="InterPro"/>
</dbReference>
<dbReference type="SUPFAM" id="SSF140566">
    <property type="entry name" value="FlgN-like"/>
    <property type="match status" value="1"/>
</dbReference>
<dbReference type="Gene3D" id="1.20.58.300">
    <property type="entry name" value="FlgN-like"/>
    <property type="match status" value="1"/>
</dbReference>
<dbReference type="AlphaFoldDB" id="A0A942Z8L7"/>
<keyword evidence="2" id="KW-0966">Cell projection</keyword>
<keyword evidence="3" id="KW-1185">Reference proteome</keyword>
<dbReference type="InterPro" id="IPR007809">
    <property type="entry name" value="FlgN-like"/>
</dbReference>
<sequence length="155" mass="18352">MEEINKLVQLLDNKNILLDDFYRLTLAQKKLIEDTDMEKLNRLVNNKEKIIQNIDKLDAEFVEKFNEVKNKYGITDLTELNVERIYLLRLQEVTKKCNDKMMEIAELDKKNSENMKSKFDNVKTKLREIKRGKTTTNKYYNKSASTGGYFIDSKK</sequence>
<name>A0A942Z8L7_9FIRM</name>
<proteinExistence type="predicted"/>
<gene>
    <name evidence="2" type="primary">flgN</name>
    <name evidence="2" type="ORF">GOQ27_06650</name>
</gene>
<protein>
    <submittedName>
        <fullName evidence="2">Flagellar export chaperone FlgN</fullName>
    </submittedName>
</protein>
<keyword evidence="1" id="KW-1005">Bacterial flagellum biogenesis</keyword>
<evidence type="ECO:0000313" key="3">
    <source>
        <dbReference type="Proteomes" id="UP000724672"/>
    </source>
</evidence>
<organism evidence="2 3">
    <name type="scientific">Anaeromonas frigoriresistens</name>
    <dbReference type="NCBI Taxonomy" id="2683708"/>
    <lineage>
        <taxon>Bacteria</taxon>
        <taxon>Bacillati</taxon>
        <taxon>Bacillota</taxon>
        <taxon>Tissierellia</taxon>
        <taxon>Tissierellales</taxon>
        <taxon>Thermohalobacteraceae</taxon>
        <taxon>Anaeromonas</taxon>
    </lineage>
</organism>